<dbReference type="InterPro" id="IPR006626">
    <property type="entry name" value="PbH1"/>
</dbReference>
<proteinExistence type="inferred from homology"/>
<keyword evidence="3 4" id="KW-0326">Glycosidase</keyword>
<accession>A0A1T5IHU5</accession>
<keyword evidence="2 4" id="KW-0378">Hydrolase</keyword>
<gene>
    <name evidence="5" type="ORF">SAMN04324258_0527</name>
</gene>
<dbReference type="PROSITE" id="PS00502">
    <property type="entry name" value="POLYGALACTURONASE"/>
    <property type="match status" value="1"/>
</dbReference>
<dbReference type="Proteomes" id="UP000189777">
    <property type="component" value="Unassembled WGS sequence"/>
</dbReference>
<dbReference type="InterPro" id="IPR011050">
    <property type="entry name" value="Pectin_lyase_fold/virulence"/>
</dbReference>
<keyword evidence="6" id="KW-1185">Reference proteome</keyword>
<dbReference type="OrthoDB" id="3196343at2"/>
<name>A0A1T5IHU5_9MICO</name>
<dbReference type="InterPro" id="IPR051801">
    <property type="entry name" value="GH28_Enzymes"/>
</dbReference>
<evidence type="ECO:0000313" key="5">
    <source>
        <dbReference type="EMBL" id="SKC38592.1"/>
    </source>
</evidence>
<dbReference type="AlphaFoldDB" id="A0A1T5IHU5"/>
<organism evidence="5 6">
    <name type="scientific">Krasilnikoviella flava</name>
    <dbReference type="NCBI Taxonomy" id="526729"/>
    <lineage>
        <taxon>Bacteria</taxon>
        <taxon>Bacillati</taxon>
        <taxon>Actinomycetota</taxon>
        <taxon>Actinomycetes</taxon>
        <taxon>Micrococcales</taxon>
        <taxon>Promicromonosporaceae</taxon>
        <taxon>Krasilnikoviella</taxon>
    </lineage>
</organism>
<dbReference type="GO" id="GO:0005975">
    <property type="term" value="P:carbohydrate metabolic process"/>
    <property type="evidence" value="ECO:0007669"/>
    <property type="project" value="InterPro"/>
</dbReference>
<dbReference type="InterPro" id="IPR000743">
    <property type="entry name" value="Glyco_hydro_28"/>
</dbReference>
<evidence type="ECO:0000256" key="2">
    <source>
        <dbReference type="ARBA" id="ARBA00022801"/>
    </source>
</evidence>
<sequence length="426" mass="45474">MHTLDDTLATATLQAAIDDAAATGGGTVVVPAGTHRTGALRLRSHVELHLEAGAVLQFVPDPALYPPVDARWEGAPATIHSPCLYAAGETDVAITGFGTIDGGGAPWWDTFRNDRASLAHPRPTLVGLHDCERVTIRDVRLTNSPSWTVHPLRCDGVTITNVVIVNPPDSPNTDGIDPESCRNVRISDCHIDVGDDCVVIKAGTEHDPERIPCENIAITNCTMVHGHGGVVIGSEMSGGVRDVVISNCVFEGTDRGIRIKARRGRGGVVEDVRVTNVVMRGVMTPFVINPYYFCGPDGKEPHVADRNPHPVGDTTPVFRRIHLAHITARDVHAAAGHLYGLPEQPLTDVTLDDITISYAADAVPGVPAMADGVPEMRRAGLHLGFVVDSDLSRVRIEGCEGPGVVVEESPTLRLTEVRVDGDRLDA</sequence>
<evidence type="ECO:0000256" key="4">
    <source>
        <dbReference type="RuleBase" id="RU361169"/>
    </source>
</evidence>
<dbReference type="EMBL" id="FUZQ01000001">
    <property type="protein sequence ID" value="SKC38592.1"/>
    <property type="molecule type" value="Genomic_DNA"/>
</dbReference>
<dbReference type="Gene3D" id="2.160.20.10">
    <property type="entry name" value="Single-stranded right-handed beta-helix, Pectin lyase-like"/>
    <property type="match status" value="1"/>
</dbReference>
<protein>
    <submittedName>
        <fullName evidence="5">Polygalacturonase</fullName>
    </submittedName>
</protein>
<dbReference type="PANTHER" id="PTHR31339">
    <property type="entry name" value="PECTIN LYASE-RELATED"/>
    <property type="match status" value="1"/>
</dbReference>
<evidence type="ECO:0000256" key="3">
    <source>
        <dbReference type="ARBA" id="ARBA00023295"/>
    </source>
</evidence>
<evidence type="ECO:0000313" key="6">
    <source>
        <dbReference type="Proteomes" id="UP000189777"/>
    </source>
</evidence>
<dbReference type="RefSeq" id="WP_079570532.1">
    <property type="nucleotide sequence ID" value="NZ_FUZQ01000001.1"/>
</dbReference>
<evidence type="ECO:0000256" key="1">
    <source>
        <dbReference type="ARBA" id="ARBA00008834"/>
    </source>
</evidence>
<dbReference type="PANTHER" id="PTHR31339:SF9">
    <property type="entry name" value="PLASMIN AND FIBRONECTIN-BINDING PROTEIN A"/>
    <property type="match status" value="1"/>
</dbReference>
<dbReference type="Pfam" id="PF00295">
    <property type="entry name" value="Glyco_hydro_28"/>
    <property type="match status" value="1"/>
</dbReference>
<dbReference type="InterPro" id="IPR012334">
    <property type="entry name" value="Pectin_lyas_fold"/>
</dbReference>
<comment type="similarity">
    <text evidence="1 4">Belongs to the glycosyl hydrolase 28 family.</text>
</comment>
<dbReference type="GO" id="GO:0004650">
    <property type="term" value="F:polygalacturonase activity"/>
    <property type="evidence" value="ECO:0007669"/>
    <property type="project" value="InterPro"/>
</dbReference>
<dbReference type="STRING" id="526729.SAMN04324258_0527"/>
<dbReference type="SMART" id="SM00710">
    <property type="entry name" value="PbH1"/>
    <property type="match status" value="7"/>
</dbReference>
<reference evidence="5 6" key="1">
    <citation type="submission" date="2017-02" db="EMBL/GenBank/DDBJ databases">
        <authorList>
            <person name="Peterson S.W."/>
        </authorList>
    </citation>
    <scope>NUCLEOTIDE SEQUENCE [LARGE SCALE GENOMIC DNA]</scope>
    <source>
        <strain evidence="5 6">DSM 21481</strain>
    </source>
</reference>
<dbReference type="SUPFAM" id="SSF51126">
    <property type="entry name" value="Pectin lyase-like"/>
    <property type="match status" value="1"/>
</dbReference>